<dbReference type="InterPro" id="IPR003657">
    <property type="entry name" value="WRKY_dom"/>
</dbReference>
<dbReference type="GO" id="GO:0003700">
    <property type="term" value="F:DNA-binding transcription factor activity"/>
    <property type="evidence" value="ECO:0007669"/>
    <property type="project" value="InterPro"/>
</dbReference>
<dbReference type="OrthoDB" id="690635at2759"/>
<feature type="region of interest" description="Disordered" evidence="1">
    <location>
        <begin position="191"/>
        <end position="216"/>
    </location>
</feature>
<dbReference type="PROSITE" id="PS50811">
    <property type="entry name" value="WRKY"/>
    <property type="match status" value="1"/>
</dbReference>
<feature type="region of interest" description="Disordered" evidence="1">
    <location>
        <begin position="83"/>
        <end position="131"/>
    </location>
</feature>
<evidence type="ECO:0000256" key="1">
    <source>
        <dbReference type="SAM" id="MobiDB-lite"/>
    </source>
</evidence>
<reference evidence="3" key="1">
    <citation type="journal article" date="2021" name="bioRxiv">
        <title>Whole Genome Assembly and Annotation of Northern Wild Rice, Zizania palustris L., Supports a Whole Genome Duplication in the Zizania Genus.</title>
        <authorList>
            <person name="Haas M."/>
            <person name="Kono T."/>
            <person name="Macchietto M."/>
            <person name="Millas R."/>
            <person name="McGilp L."/>
            <person name="Shao M."/>
            <person name="Duquette J."/>
            <person name="Hirsch C.N."/>
            <person name="Kimball J."/>
        </authorList>
    </citation>
    <scope>NUCLEOTIDE SEQUENCE</scope>
    <source>
        <tissue evidence="3">Fresh leaf tissue</tissue>
    </source>
</reference>
<comment type="caution">
    <text evidence="3">The sequence shown here is derived from an EMBL/GenBank/DDBJ whole genome shotgun (WGS) entry which is preliminary data.</text>
</comment>
<keyword evidence="4" id="KW-1185">Reference proteome</keyword>
<dbReference type="InterPro" id="IPR044810">
    <property type="entry name" value="WRKY_plant"/>
</dbReference>
<dbReference type="PANTHER" id="PTHR31282">
    <property type="entry name" value="WRKY TRANSCRIPTION FACTOR 21-RELATED"/>
    <property type="match status" value="1"/>
</dbReference>
<protein>
    <recommendedName>
        <fullName evidence="2">WRKY domain-containing protein</fullName>
    </recommendedName>
</protein>
<dbReference type="AlphaFoldDB" id="A0A8J5VN64"/>
<dbReference type="SMART" id="SM00774">
    <property type="entry name" value="WRKY"/>
    <property type="match status" value="1"/>
</dbReference>
<reference evidence="3" key="2">
    <citation type="submission" date="2021-02" db="EMBL/GenBank/DDBJ databases">
        <authorList>
            <person name="Kimball J.A."/>
            <person name="Haas M.W."/>
            <person name="Macchietto M."/>
            <person name="Kono T."/>
            <person name="Duquette J."/>
            <person name="Shao M."/>
        </authorList>
    </citation>
    <scope>NUCLEOTIDE SEQUENCE</scope>
    <source>
        <tissue evidence="3">Fresh leaf tissue</tissue>
    </source>
</reference>
<feature type="compositionally biased region" description="Low complexity" evidence="1">
    <location>
        <begin position="83"/>
        <end position="95"/>
    </location>
</feature>
<dbReference type="Proteomes" id="UP000729402">
    <property type="component" value="Unassembled WGS sequence"/>
</dbReference>
<dbReference type="GO" id="GO:0043565">
    <property type="term" value="F:sequence-specific DNA binding"/>
    <property type="evidence" value="ECO:0007669"/>
    <property type="project" value="InterPro"/>
</dbReference>
<accession>A0A8J5VN64</accession>
<name>A0A8J5VN64_ZIZPA</name>
<proteinExistence type="predicted"/>
<organism evidence="3 4">
    <name type="scientific">Zizania palustris</name>
    <name type="common">Northern wild rice</name>
    <dbReference type="NCBI Taxonomy" id="103762"/>
    <lineage>
        <taxon>Eukaryota</taxon>
        <taxon>Viridiplantae</taxon>
        <taxon>Streptophyta</taxon>
        <taxon>Embryophyta</taxon>
        <taxon>Tracheophyta</taxon>
        <taxon>Spermatophyta</taxon>
        <taxon>Magnoliopsida</taxon>
        <taxon>Liliopsida</taxon>
        <taxon>Poales</taxon>
        <taxon>Poaceae</taxon>
        <taxon>BOP clade</taxon>
        <taxon>Oryzoideae</taxon>
        <taxon>Oryzeae</taxon>
        <taxon>Zizaniinae</taxon>
        <taxon>Zizania</taxon>
    </lineage>
</organism>
<feature type="domain" description="WRKY" evidence="2">
    <location>
        <begin position="130"/>
        <end position="192"/>
    </location>
</feature>
<sequence length="327" mass="35309">MQGHSRLAVSAGSGGGVSFGAPADEHDAVVRELTRGHELTARLQAEAMRVLRGQGQAEATAAFILREVSRTFTVCLSIMQAGASPSSRAPATSPRPETPDDSAISVGAPPRGREDNVPRKRTLTTSPRHDGYQWKKYGQKKINNTNFPRGYYRCSHHRDRNCPAQKQVQQHNHDVPPLFAVVYTHEHTCEQPSASELPDKTNSDSGAGGIAAPDYFPETSTLRRRRKSTLADDRAAMEEREHQVLVSSLASVLHGRQWYDDVGTGAAPAPASRLMVAASSPELQPGLDLDAGEGLDVTDYDVTDALFFGPFGTVSTPSNHGDSTLQS</sequence>
<dbReference type="Pfam" id="PF03106">
    <property type="entry name" value="WRKY"/>
    <property type="match status" value="1"/>
</dbReference>
<evidence type="ECO:0000313" key="3">
    <source>
        <dbReference type="EMBL" id="KAG8078317.1"/>
    </source>
</evidence>
<evidence type="ECO:0000313" key="4">
    <source>
        <dbReference type="Proteomes" id="UP000729402"/>
    </source>
</evidence>
<gene>
    <name evidence="3" type="ORF">GUJ93_ZPchr0007g3949</name>
</gene>
<dbReference type="EMBL" id="JAAALK010000282">
    <property type="protein sequence ID" value="KAG8078317.1"/>
    <property type="molecule type" value="Genomic_DNA"/>
</dbReference>
<feature type="region of interest" description="Disordered" evidence="1">
    <location>
        <begin position="1"/>
        <end position="22"/>
    </location>
</feature>
<evidence type="ECO:0000259" key="2">
    <source>
        <dbReference type="PROSITE" id="PS50811"/>
    </source>
</evidence>